<organism evidence="2 3">
    <name type="scientific">Oligosphaera ethanolica</name>
    <dbReference type="NCBI Taxonomy" id="760260"/>
    <lineage>
        <taxon>Bacteria</taxon>
        <taxon>Pseudomonadati</taxon>
        <taxon>Lentisphaerota</taxon>
        <taxon>Oligosphaeria</taxon>
        <taxon>Oligosphaerales</taxon>
        <taxon>Oligosphaeraceae</taxon>
        <taxon>Oligosphaera</taxon>
    </lineage>
</organism>
<evidence type="ECO:0000313" key="2">
    <source>
        <dbReference type="EMBL" id="MDQ0289963.1"/>
    </source>
</evidence>
<dbReference type="Proteomes" id="UP001238163">
    <property type="component" value="Unassembled WGS sequence"/>
</dbReference>
<keyword evidence="1" id="KW-0812">Transmembrane</keyword>
<feature type="transmembrane region" description="Helical" evidence="1">
    <location>
        <begin position="36"/>
        <end position="57"/>
    </location>
</feature>
<dbReference type="RefSeq" id="WP_307261397.1">
    <property type="nucleotide sequence ID" value="NZ_JAUSVL010000001.1"/>
</dbReference>
<proteinExistence type="predicted"/>
<reference evidence="2" key="1">
    <citation type="submission" date="2023-07" db="EMBL/GenBank/DDBJ databases">
        <title>Genomic Encyclopedia of Type Strains, Phase IV (KMG-IV): sequencing the most valuable type-strain genomes for metagenomic binning, comparative biology and taxonomic classification.</title>
        <authorList>
            <person name="Goeker M."/>
        </authorList>
    </citation>
    <scope>NUCLEOTIDE SEQUENCE</scope>
    <source>
        <strain evidence="2">DSM 24202</strain>
    </source>
</reference>
<gene>
    <name evidence="2" type="ORF">J3R75_002070</name>
</gene>
<name>A0AAE4APH0_9BACT</name>
<comment type="caution">
    <text evidence="2">The sequence shown here is derived from an EMBL/GenBank/DDBJ whole genome shotgun (WGS) entry which is preliminary data.</text>
</comment>
<keyword evidence="3" id="KW-1185">Reference proteome</keyword>
<keyword evidence="1" id="KW-0472">Membrane</keyword>
<sequence length="119" mass="13718">MKHKHLLPITFCSLLLKFHQSALRHAENLRFKIGFWLVAINCPFGYIGLLVSSLIAGARKDVRWLYGGTLCYGFSWAMLGAGTVLLGRQAKRMLVHDFRRKYLAWSRLRQRRTALRVSA</sequence>
<keyword evidence="1" id="KW-1133">Transmembrane helix</keyword>
<accession>A0AAE4APH0</accession>
<dbReference type="AlphaFoldDB" id="A0AAE4APH0"/>
<evidence type="ECO:0000313" key="3">
    <source>
        <dbReference type="Proteomes" id="UP001238163"/>
    </source>
</evidence>
<feature type="transmembrane region" description="Helical" evidence="1">
    <location>
        <begin position="64"/>
        <end position="86"/>
    </location>
</feature>
<protein>
    <submittedName>
        <fullName evidence="2">Uncharacterized protein</fullName>
    </submittedName>
</protein>
<dbReference type="EMBL" id="JAUSVL010000001">
    <property type="protein sequence ID" value="MDQ0289963.1"/>
    <property type="molecule type" value="Genomic_DNA"/>
</dbReference>
<evidence type="ECO:0000256" key="1">
    <source>
        <dbReference type="SAM" id="Phobius"/>
    </source>
</evidence>